<evidence type="ECO:0000256" key="1">
    <source>
        <dbReference type="ARBA" id="ARBA00000085"/>
    </source>
</evidence>
<keyword evidence="6" id="KW-0067">ATP-binding</keyword>
<name>A0ABX6NEF0_9BACT</name>
<evidence type="ECO:0000256" key="6">
    <source>
        <dbReference type="ARBA" id="ARBA00022840"/>
    </source>
</evidence>
<feature type="transmembrane region" description="Helical" evidence="8">
    <location>
        <begin position="31"/>
        <end position="52"/>
    </location>
</feature>
<evidence type="ECO:0000256" key="2">
    <source>
        <dbReference type="ARBA" id="ARBA00012438"/>
    </source>
</evidence>
<dbReference type="EC" id="2.7.13.3" evidence="2"/>
<dbReference type="PANTHER" id="PTHR42878:SF7">
    <property type="entry name" value="SENSOR HISTIDINE KINASE GLRK"/>
    <property type="match status" value="1"/>
</dbReference>
<keyword evidence="11" id="KW-1185">Reference proteome</keyword>
<dbReference type="SUPFAM" id="SSF55874">
    <property type="entry name" value="ATPase domain of HSP90 chaperone/DNA topoisomerase II/histidine kinase"/>
    <property type="match status" value="1"/>
</dbReference>
<evidence type="ECO:0000313" key="11">
    <source>
        <dbReference type="Proteomes" id="UP000503251"/>
    </source>
</evidence>
<feature type="transmembrane region" description="Helical" evidence="8">
    <location>
        <begin position="236"/>
        <end position="254"/>
    </location>
</feature>
<dbReference type="SUPFAM" id="SSF55781">
    <property type="entry name" value="GAF domain-like"/>
    <property type="match status" value="1"/>
</dbReference>
<dbReference type="Gene3D" id="3.30.565.10">
    <property type="entry name" value="Histidine kinase-like ATPase, C-terminal domain"/>
    <property type="match status" value="1"/>
</dbReference>
<dbReference type="InterPro" id="IPR050351">
    <property type="entry name" value="BphY/WalK/GraS-like"/>
</dbReference>
<dbReference type="PRINTS" id="PR00344">
    <property type="entry name" value="BCTRLSENSOR"/>
</dbReference>
<feature type="transmembrane region" description="Helical" evidence="8">
    <location>
        <begin position="169"/>
        <end position="190"/>
    </location>
</feature>
<evidence type="ECO:0000256" key="3">
    <source>
        <dbReference type="ARBA" id="ARBA00022679"/>
    </source>
</evidence>
<dbReference type="InterPro" id="IPR029016">
    <property type="entry name" value="GAF-like_dom_sf"/>
</dbReference>
<dbReference type="PANTHER" id="PTHR42878">
    <property type="entry name" value="TWO-COMPONENT HISTIDINE KINASE"/>
    <property type="match status" value="1"/>
</dbReference>
<keyword evidence="5 10" id="KW-0418">Kinase</keyword>
<gene>
    <name evidence="10" type="primary">prsK</name>
    <name evidence="10" type="ORF">E8L03_03100</name>
</gene>
<evidence type="ECO:0000256" key="5">
    <source>
        <dbReference type="ARBA" id="ARBA00022777"/>
    </source>
</evidence>
<dbReference type="Gene3D" id="3.30.450.40">
    <property type="match status" value="1"/>
</dbReference>
<keyword evidence="8" id="KW-1133">Transmembrane helix</keyword>
<evidence type="ECO:0000256" key="4">
    <source>
        <dbReference type="ARBA" id="ARBA00022741"/>
    </source>
</evidence>
<dbReference type="PROSITE" id="PS50109">
    <property type="entry name" value="HIS_KIN"/>
    <property type="match status" value="1"/>
</dbReference>
<feature type="transmembrane region" description="Helical" evidence="8">
    <location>
        <begin position="6"/>
        <end position="24"/>
    </location>
</feature>
<feature type="transmembrane region" description="Helical" evidence="8">
    <location>
        <begin position="99"/>
        <end position="123"/>
    </location>
</feature>
<keyword evidence="8" id="KW-0472">Membrane</keyword>
<sequence>MLYPALAQIAILFATGYLVFAAVWRKKNAVNLALILGVFFLGLLELGTLLQLSGVHGNILLRRIANIGVAGLAPSWFLFSIIFARQNARARISSWRKDVFYVLCLFPLIAAALPAQLLSVAIPQNEPMLITPVTLAWNGALVAAFILILVQLESILANSTHAARWHIKYVLVGSGVIAATQVLLISQTILGKAIDPSLLAIRPATTIIAITLFVFTHVRRDDSVSIYISPRLAYKSLVLFSVGLYLMLLALFHGRQASPLGFMSPSLFIVVVFLGGILLLVVLLSERASRTIRGFIQTHFYTDRYDYRQEWMKFTARISLCKNSADLHHAILFSYCDTFGLVGATLLLPSRGRDAFQDASRIEMDPLECAVPADASLPALLLEERSPMDADALEKRGGDELAELIARHRLSGALPLLSGENLAGIILLGPAIAAGDVFTKEDIDLMTALASQSHTALQNLQLAEELSQAKELEVFGKISASLTHDLKNHVQSLGLILANAKNYIHDPEFQEDMLDSLSTVHSKMIRLIETLRQVPRRSYLELAPHSLKELAHEVRRTLPGANIRIHGQDVAAMADRGELAKVLTNLFLNAVEASKDNGQPPIEVGVTTENGKAVIRVQDQGCGMDQEFIARHLFKPFSSTKGTGLGIGLYQCREIVANHGGRLEVASTPGAGSTFSVHLPLAKLPEAEPKSDIPARTTP</sequence>
<proteinExistence type="predicted"/>
<evidence type="ECO:0000313" key="10">
    <source>
        <dbReference type="EMBL" id="QJT07975.1"/>
    </source>
</evidence>
<feature type="transmembrane region" description="Helical" evidence="8">
    <location>
        <begin position="135"/>
        <end position="157"/>
    </location>
</feature>
<feature type="transmembrane region" description="Helical" evidence="8">
    <location>
        <begin position="196"/>
        <end position="215"/>
    </location>
</feature>
<accession>A0ABX6NEF0</accession>
<dbReference type="EMBL" id="CP039543">
    <property type="protein sequence ID" value="QJT07975.1"/>
    <property type="molecule type" value="Genomic_DNA"/>
</dbReference>
<evidence type="ECO:0000259" key="9">
    <source>
        <dbReference type="PROSITE" id="PS50109"/>
    </source>
</evidence>
<keyword evidence="4" id="KW-0547">Nucleotide-binding</keyword>
<dbReference type="RefSeq" id="WP_171266541.1">
    <property type="nucleotide sequence ID" value="NZ_CP039543.1"/>
</dbReference>
<dbReference type="InterPro" id="IPR004358">
    <property type="entry name" value="Sig_transdc_His_kin-like_C"/>
</dbReference>
<dbReference type="Proteomes" id="UP000503251">
    <property type="component" value="Chromosome"/>
</dbReference>
<comment type="catalytic activity">
    <reaction evidence="1">
        <text>ATP + protein L-histidine = ADP + protein N-phospho-L-histidine.</text>
        <dbReference type="EC" id="2.7.13.3"/>
    </reaction>
</comment>
<evidence type="ECO:0000256" key="7">
    <source>
        <dbReference type="ARBA" id="ARBA00023012"/>
    </source>
</evidence>
<evidence type="ECO:0000256" key="8">
    <source>
        <dbReference type="SAM" id="Phobius"/>
    </source>
</evidence>
<dbReference type="InterPro" id="IPR036890">
    <property type="entry name" value="HATPase_C_sf"/>
</dbReference>
<dbReference type="Gene3D" id="1.10.287.130">
    <property type="match status" value="1"/>
</dbReference>
<dbReference type="InterPro" id="IPR014265">
    <property type="entry name" value="XrtA/PrsK"/>
</dbReference>
<keyword evidence="3 10" id="KW-0808">Transferase</keyword>
<dbReference type="GO" id="GO:0004673">
    <property type="term" value="F:protein histidine kinase activity"/>
    <property type="evidence" value="ECO:0007669"/>
    <property type="project" value="UniProtKB-EC"/>
</dbReference>
<dbReference type="InterPro" id="IPR003594">
    <property type="entry name" value="HATPase_dom"/>
</dbReference>
<reference evidence="10 11" key="1">
    <citation type="submission" date="2019-04" db="EMBL/GenBank/DDBJ databases">
        <title>Isolation and culture of sulfate reducing bacteria from the cold seep of the South China Sea.</title>
        <authorList>
            <person name="Sun C."/>
            <person name="Liu R."/>
        </authorList>
    </citation>
    <scope>NUCLEOTIDE SEQUENCE [LARGE SCALE GENOMIC DNA]</scope>
    <source>
        <strain evidence="10 11">CS1</strain>
    </source>
</reference>
<organism evidence="10 11">
    <name type="scientific">Oceanidesulfovibrio marinus</name>
    <dbReference type="NCBI Taxonomy" id="370038"/>
    <lineage>
        <taxon>Bacteria</taxon>
        <taxon>Pseudomonadati</taxon>
        <taxon>Thermodesulfobacteriota</taxon>
        <taxon>Desulfovibrionia</taxon>
        <taxon>Desulfovibrionales</taxon>
        <taxon>Desulfovibrionaceae</taxon>
        <taxon>Oceanidesulfovibrio</taxon>
    </lineage>
</organism>
<dbReference type="SMART" id="SM00387">
    <property type="entry name" value="HATPase_c"/>
    <property type="match status" value="1"/>
</dbReference>
<feature type="transmembrane region" description="Helical" evidence="8">
    <location>
        <begin position="64"/>
        <end position="84"/>
    </location>
</feature>
<dbReference type="Pfam" id="PF02518">
    <property type="entry name" value="HATPase_c"/>
    <property type="match status" value="1"/>
</dbReference>
<feature type="transmembrane region" description="Helical" evidence="8">
    <location>
        <begin position="266"/>
        <end position="284"/>
    </location>
</feature>
<dbReference type="InterPro" id="IPR005467">
    <property type="entry name" value="His_kinase_dom"/>
</dbReference>
<keyword evidence="7" id="KW-0902">Two-component regulatory system</keyword>
<keyword evidence="8" id="KW-0812">Transmembrane</keyword>
<dbReference type="NCBIfam" id="TIGR02916">
    <property type="entry name" value="PEP_his_kin"/>
    <property type="match status" value="1"/>
</dbReference>
<protein>
    <recommendedName>
        <fullName evidence="2">histidine kinase</fullName>
        <ecNumber evidence="2">2.7.13.3</ecNumber>
    </recommendedName>
</protein>
<feature type="domain" description="Histidine kinase" evidence="9">
    <location>
        <begin position="481"/>
        <end position="683"/>
    </location>
</feature>